<organism evidence="5 6">
    <name type="scientific">Advenella kashmirensis W13003</name>
    <dbReference type="NCBI Taxonomy" id="1424334"/>
    <lineage>
        <taxon>Bacteria</taxon>
        <taxon>Pseudomonadati</taxon>
        <taxon>Pseudomonadota</taxon>
        <taxon>Betaproteobacteria</taxon>
        <taxon>Burkholderiales</taxon>
        <taxon>Alcaligenaceae</taxon>
    </lineage>
</organism>
<dbReference type="Pfam" id="PF13419">
    <property type="entry name" value="HAD_2"/>
    <property type="match status" value="1"/>
</dbReference>
<comment type="caution">
    <text evidence="5">The sequence shown here is derived from an EMBL/GenBank/DDBJ whole genome shotgun (WGS) entry which is preliminary data.</text>
</comment>
<dbReference type="GO" id="GO:0016787">
    <property type="term" value="F:hydrolase activity"/>
    <property type="evidence" value="ECO:0007669"/>
    <property type="project" value="UniProtKB-KW"/>
</dbReference>
<dbReference type="InterPro" id="IPR051600">
    <property type="entry name" value="Beta-PGM-like"/>
</dbReference>
<name>V8QVB0_9BURK</name>
<reference evidence="5 6" key="1">
    <citation type="journal article" date="2014" name="Genome Announc.">
        <title>Draft Genome Sequence of Advenella kashmirensis Strain W13003, a Polycyclic Aromatic Hydrocarbon-Degrading Bacterium.</title>
        <authorList>
            <person name="Wang X."/>
            <person name="Jin D."/>
            <person name="Zhou L."/>
            <person name="Wu L."/>
            <person name="An W."/>
            <person name="Zhao L."/>
        </authorList>
    </citation>
    <scope>NUCLEOTIDE SEQUENCE [LARGE SCALE GENOMIC DNA]</scope>
    <source>
        <strain evidence="5 6">W13003</strain>
    </source>
</reference>
<comment type="similarity">
    <text evidence="2">Belongs to the HAD-like hydrolase superfamily. CbbY/CbbZ/Gph/YieH family.</text>
</comment>
<dbReference type="InterPro" id="IPR023198">
    <property type="entry name" value="PGP-like_dom2"/>
</dbReference>
<dbReference type="PANTHER" id="PTHR46193:SF10">
    <property type="entry name" value="6-PHOSPHOGLUCONATE PHOSPHATASE"/>
    <property type="match status" value="1"/>
</dbReference>
<dbReference type="OrthoDB" id="9800058at2"/>
<evidence type="ECO:0000256" key="2">
    <source>
        <dbReference type="ARBA" id="ARBA00006171"/>
    </source>
</evidence>
<dbReference type="NCBIfam" id="TIGR01509">
    <property type="entry name" value="HAD-SF-IA-v3"/>
    <property type="match status" value="1"/>
</dbReference>
<gene>
    <name evidence="5" type="ORF">W822_01345</name>
</gene>
<proteinExistence type="inferred from homology"/>
<dbReference type="SFLD" id="SFLDS00003">
    <property type="entry name" value="Haloacid_Dehalogenase"/>
    <property type="match status" value="1"/>
</dbReference>
<dbReference type="EMBL" id="AYXT01000001">
    <property type="protein sequence ID" value="ETF03881.1"/>
    <property type="molecule type" value="Genomic_DNA"/>
</dbReference>
<protein>
    <submittedName>
        <fullName evidence="5">HAD family hydrolase</fullName>
    </submittedName>
</protein>
<evidence type="ECO:0000256" key="4">
    <source>
        <dbReference type="ARBA" id="ARBA00022842"/>
    </source>
</evidence>
<comment type="cofactor">
    <cofactor evidence="1">
        <name>Mg(2+)</name>
        <dbReference type="ChEBI" id="CHEBI:18420"/>
    </cofactor>
</comment>
<keyword evidence="4" id="KW-0460">Magnesium</keyword>
<dbReference type="Proteomes" id="UP000018733">
    <property type="component" value="Unassembled WGS sequence"/>
</dbReference>
<keyword evidence="5" id="KW-0378">Hydrolase</keyword>
<dbReference type="InterPro" id="IPR036412">
    <property type="entry name" value="HAD-like_sf"/>
</dbReference>
<dbReference type="Gene3D" id="3.40.50.1000">
    <property type="entry name" value="HAD superfamily/HAD-like"/>
    <property type="match status" value="1"/>
</dbReference>
<evidence type="ECO:0000313" key="6">
    <source>
        <dbReference type="Proteomes" id="UP000018733"/>
    </source>
</evidence>
<accession>V8QVB0</accession>
<dbReference type="CDD" id="cd07526">
    <property type="entry name" value="HAD_BPGM_like"/>
    <property type="match status" value="1"/>
</dbReference>
<dbReference type="HOGENOM" id="CLU_045011_13_2_4"/>
<dbReference type="SUPFAM" id="SSF56784">
    <property type="entry name" value="HAD-like"/>
    <property type="match status" value="1"/>
</dbReference>
<dbReference type="eggNOG" id="COG0637">
    <property type="taxonomic scope" value="Bacteria"/>
</dbReference>
<dbReference type="PATRIC" id="fig|1424334.3.peg.273"/>
<dbReference type="GO" id="GO:0046872">
    <property type="term" value="F:metal ion binding"/>
    <property type="evidence" value="ECO:0007669"/>
    <property type="project" value="UniProtKB-KW"/>
</dbReference>
<dbReference type="InterPro" id="IPR023214">
    <property type="entry name" value="HAD_sf"/>
</dbReference>
<dbReference type="PANTHER" id="PTHR46193">
    <property type="entry name" value="6-PHOSPHOGLUCONATE PHOSPHATASE"/>
    <property type="match status" value="1"/>
</dbReference>
<dbReference type="InterPro" id="IPR041492">
    <property type="entry name" value="HAD_2"/>
</dbReference>
<sequence length="227" mass="24776">MTSSLDLIIFDCDGVIADSEVLSTRTSAMALAEFGLDLTEQEVADLLVGQTLETGLARIRQQYHIELPATFAERKMQLTEAAFRRELAPVQGFIPFLETLALPYCVASNSSHERLRFTFEATGLTHYFTGRIFSADDVAQGKPAPDLFLYAARRNATPPEHCLVIDDSPSGVRAAVAAGMPVIGFTGGSHATPALDEQLRDAGATWIMPDYESVSTHISQYNVKEFS</sequence>
<evidence type="ECO:0000313" key="5">
    <source>
        <dbReference type="EMBL" id="ETF03881.1"/>
    </source>
</evidence>
<dbReference type="InterPro" id="IPR006439">
    <property type="entry name" value="HAD-SF_hydro_IA"/>
</dbReference>
<dbReference type="SFLD" id="SFLDG01129">
    <property type="entry name" value="C1.5:_HAD__Beta-PGM__Phosphata"/>
    <property type="match status" value="1"/>
</dbReference>
<dbReference type="RefSeq" id="WP_024003338.1">
    <property type="nucleotide sequence ID" value="NZ_KI650979.1"/>
</dbReference>
<evidence type="ECO:0000256" key="3">
    <source>
        <dbReference type="ARBA" id="ARBA00022723"/>
    </source>
</evidence>
<evidence type="ECO:0000256" key="1">
    <source>
        <dbReference type="ARBA" id="ARBA00001946"/>
    </source>
</evidence>
<dbReference type="AlphaFoldDB" id="V8QVB0"/>
<keyword evidence="3" id="KW-0479">Metal-binding</keyword>
<dbReference type="SFLD" id="SFLDG01135">
    <property type="entry name" value="C1.5.6:_HAD__Beta-PGM__Phospha"/>
    <property type="match status" value="1"/>
</dbReference>
<dbReference type="Gene3D" id="1.10.150.240">
    <property type="entry name" value="Putative phosphatase, domain 2"/>
    <property type="match status" value="1"/>
</dbReference>
<keyword evidence="6" id="KW-1185">Reference proteome</keyword>
<dbReference type="STRING" id="1424334.W822_01345"/>